<dbReference type="WBParaSite" id="ASIM_0001393701-mRNA-1">
    <property type="protein sequence ID" value="ASIM_0001393701-mRNA-1"/>
    <property type="gene ID" value="ASIM_0001393701"/>
</dbReference>
<dbReference type="AlphaFoldDB" id="A0A0M3JZK0"/>
<evidence type="ECO:0000313" key="4">
    <source>
        <dbReference type="WBParaSite" id="ASIM_0001393701-mRNA-1"/>
    </source>
</evidence>
<proteinExistence type="predicted"/>
<dbReference type="OrthoDB" id="5875756at2759"/>
<reference evidence="4" key="1">
    <citation type="submission" date="2017-02" db="UniProtKB">
        <authorList>
            <consortium name="WormBaseParasite"/>
        </authorList>
    </citation>
    <scope>IDENTIFICATION</scope>
</reference>
<protein>
    <submittedName>
        <fullName evidence="4">PDZ domain-containing protein</fullName>
    </submittedName>
</protein>
<organism evidence="4">
    <name type="scientific">Anisakis simplex</name>
    <name type="common">Herring worm</name>
    <dbReference type="NCBI Taxonomy" id="6269"/>
    <lineage>
        <taxon>Eukaryota</taxon>
        <taxon>Metazoa</taxon>
        <taxon>Ecdysozoa</taxon>
        <taxon>Nematoda</taxon>
        <taxon>Chromadorea</taxon>
        <taxon>Rhabditida</taxon>
        <taxon>Spirurina</taxon>
        <taxon>Ascaridomorpha</taxon>
        <taxon>Ascaridoidea</taxon>
        <taxon>Anisakidae</taxon>
        <taxon>Anisakis</taxon>
        <taxon>Anisakis simplex complex</taxon>
    </lineage>
</organism>
<evidence type="ECO:0000313" key="2">
    <source>
        <dbReference type="EMBL" id="VDK49522.1"/>
    </source>
</evidence>
<dbReference type="Proteomes" id="UP000267096">
    <property type="component" value="Unassembled WGS sequence"/>
</dbReference>
<evidence type="ECO:0000313" key="3">
    <source>
        <dbReference type="Proteomes" id="UP000267096"/>
    </source>
</evidence>
<reference evidence="2 3" key="2">
    <citation type="submission" date="2018-11" db="EMBL/GenBank/DDBJ databases">
        <authorList>
            <consortium name="Pathogen Informatics"/>
        </authorList>
    </citation>
    <scope>NUCLEOTIDE SEQUENCE [LARGE SCALE GENOMIC DNA]</scope>
</reference>
<feature type="compositionally biased region" description="Basic and acidic residues" evidence="1">
    <location>
        <begin position="30"/>
        <end position="95"/>
    </location>
</feature>
<dbReference type="EMBL" id="UYRR01031372">
    <property type="protein sequence ID" value="VDK49522.1"/>
    <property type="molecule type" value="Genomic_DNA"/>
</dbReference>
<accession>A0A0M3JZK0</accession>
<name>A0A0M3JZK0_ANISI</name>
<gene>
    <name evidence="2" type="ORF">ASIM_LOCUS13365</name>
</gene>
<evidence type="ECO:0000256" key="1">
    <source>
        <dbReference type="SAM" id="MobiDB-lite"/>
    </source>
</evidence>
<feature type="region of interest" description="Disordered" evidence="1">
    <location>
        <begin position="30"/>
        <end position="123"/>
    </location>
</feature>
<feature type="compositionally biased region" description="Basic and acidic residues" evidence="1">
    <location>
        <begin position="106"/>
        <end position="119"/>
    </location>
</feature>
<sequence length="431" mass="49198">MWDKKDCGEEELECERLFARHVDKHKMLMRIDDARKTETAEEADTKVTTAEKRSERRTKELKKDSNPADDAWKTKTAEETDTKVTTAEKRSERRTRQPKKSSNPSDDARKNETTEEADTKVTTTDSMRSVIIQPGYGRNFPKWLLQKMDFELECEARKYPTIKLTRTMLVLSSKGSALEKFDLGDWVYALNDVTLRNKQQYFSMLKKFIRKNEPYKLKFTIYRTVKTIKIANVNLSPFIPQATEMQSGYSYLLGYITMYPGSSLGINIKSYNYKVCIVIERADSPRAIQQVKVALAAEKTRDIDPRMPDDVIDLCKTELNRMSLQKTFHPISIYRSGNLLQRCFTRRGREGVRMAAGSVETGIGMDPINPILLQHVPPPPGPRPNVPIIHPESANSLTKNLKASAAAKRRKSSPMKKAAAGSHFSRTVVHR</sequence>
<keyword evidence="3" id="KW-1185">Reference proteome</keyword>
<feature type="region of interest" description="Disordered" evidence="1">
    <location>
        <begin position="402"/>
        <end position="431"/>
    </location>
</feature>